<comment type="caution">
    <text evidence="3">The sequence shown here is derived from an EMBL/GenBank/DDBJ whole genome shotgun (WGS) entry which is preliminary data.</text>
</comment>
<reference evidence="3 4" key="1">
    <citation type="submission" date="2020-04" db="EMBL/GenBank/DDBJ databases">
        <title>Draft genome of Leeia sp. IMCC25680.</title>
        <authorList>
            <person name="Song J."/>
            <person name="Cho J.-C."/>
        </authorList>
    </citation>
    <scope>NUCLEOTIDE SEQUENCE [LARGE SCALE GENOMIC DNA]</scope>
    <source>
        <strain evidence="3 4">IMCC25680</strain>
    </source>
</reference>
<evidence type="ECO:0000256" key="1">
    <source>
        <dbReference type="ARBA" id="ARBA00022763"/>
    </source>
</evidence>
<dbReference type="SUPFAM" id="SSF46767">
    <property type="entry name" value="Methylated DNA-protein cysteine methyltransferase, C-terminal domain"/>
    <property type="match status" value="1"/>
</dbReference>
<dbReference type="PANTHER" id="PTHR42942">
    <property type="entry name" value="6-O-METHYLGUANINE DNA METHYLTRANSFERASE"/>
    <property type="match status" value="1"/>
</dbReference>
<dbReference type="GO" id="GO:0003824">
    <property type="term" value="F:catalytic activity"/>
    <property type="evidence" value="ECO:0007669"/>
    <property type="project" value="InterPro"/>
</dbReference>
<proteinExistence type="predicted"/>
<dbReference type="InterPro" id="IPR036388">
    <property type="entry name" value="WH-like_DNA-bd_sf"/>
</dbReference>
<dbReference type="CDD" id="cd06445">
    <property type="entry name" value="ATase"/>
    <property type="match status" value="1"/>
</dbReference>
<dbReference type="EMBL" id="JABAIM010000003">
    <property type="protein sequence ID" value="NLR76336.1"/>
    <property type="molecule type" value="Genomic_DNA"/>
</dbReference>
<name>A0A847SFZ0_9NEIS</name>
<protein>
    <recommendedName>
        <fullName evidence="2">Methylated-DNA-[protein]-cysteine S-methyltransferase DNA binding domain-containing protein</fullName>
    </recommendedName>
</protein>
<feature type="domain" description="Methylated-DNA-[protein]-cysteine S-methyltransferase DNA binding" evidence="2">
    <location>
        <begin position="15"/>
        <end position="93"/>
    </location>
</feature>
<dbReference type="Pfam" id="PF01035">
    <property type="entry name" value="DNA_binding_1"/>
    <property type="match status" value="1"/>
</dbReference>
<sequence length="112" mass="11983">MSPRSKNKPALTPHTAILQVVATIPCGRVASYGQVALLAGLPRRARLVGKVLQDACDPDLPWHRVVNAAGRISPRGLDGSDELQRVLLEAEGVVFSTSGRIDLRQFGWGTAS</sequence>
<evidence type="ECO:0000259" key="2">
    <source>
        <dbReference type="Pfam" id="PF01035"/>
    </source>
</evidence>
<dbReference type="InterPro" id="IPR036217">
    <property type="entry name" value="MethylDNA_cys_MeTrfase_DNAb"/>
</dbReference>
<gene>
    <name evidence="3" type="ORF">HF682_14310</name>
</gene>
<dbReference type="PANTHER" id="PTHR42942:SF1">
    <property type="entry name" value="ALKYLTRANSFERASE-LIKE PROTEIN 1"/>
    <property type="match status" value="1"/>
</dbReference>
<dbReference type="Gene3D" id="1.10.10.10">
    <property type="entry name" value="Winged helix-like DNA-binding domain superfamily/Winged helix DNA-binding domain"/>
    <property type="match status" value="1"/>
</dbReference>
<evidence type="ECO:0000313" key="3">
    <source>
        <dbReference type="EMBL" id="NLR76336.1"/>
    </source>
</evidence>
<organism evidence="3 4">
    <name type="scientific">Leeia aquatica</name>
    <dbReference type="NCBI Taxonomy" id="2725557"/>
    <lineage>
        <taxon>Bacteria</taxon>
        <taxon>Pseudomonadati</taxon>
        <taxon>Pseudomonadota</taxon>
        <taxon>Betaproteobacteria</taxon>
        <taxon>Neisseriales</taxon>
        <taxon>Leeiaceae</taxon>
        <taxon>Leeia</taxon>
    </lineage>
</organism>
<dbReference type="GO" id="GO:0006281">
    <property type="term" value="P:DNA repair"/>
    <property type="evidence" value="ECO:0007669"/>
    <property type="project" value="InterPro"/>
</dbReference>
<keyword evidence="1" id="KW-0227">DNA damage</keyword>
<dbReference type="Proteomes" id="UP000587991">
    <property type="component" value="Unassembled WGS sequence"/>
</dbReference>
<dbReference type="AlphaFoldDB" id="A0A847SFZ0"/>
<dbReference type="InterPro" id="IPR014048">
    <property type="entry name" value="MethylDNA_cys_MeTrfase_DNA-bd"/>
</dbReference>
<accession>A0A847SFZ0</accession>
<evidence type="ECO:0000313" key="4">
    <source>
        <dbReference type="Proteomes" id="UP000587991"/>
    </source>
</evidence>
<dbReference type="InterPro" id="IPR052520">
    <property type="entry name" value="ATL_DNA_repair"/>
</dbReference>
<keyword evidence="4" id="KW-1185">Reference proteome</keyword>